<dbReference type="PANTHER" id="PTHR37841">
    <property type="entry name" value="GLR2918 PROTEIN"/>
    <property type="match status" value="1"/>
</dbReference>
<gene>
    <name evidence="1" type="ORF">F9B85_06430</name>
</gene>
<evidence type="ECO:0000313" key="1">
    <source>
        <dbReference type="EMBL" id="KAB2952905.1"/>
    </source>
</evidence>
<sequence>MNSGSFHDGLAYAYIQGYFNEEYGYIDKNGKMVITVNKISAREAYKNFDFLKDFNEGLAAVKTNAQVGENVESTADEYGEHWGYIDKNGVVVIAPIFDLAKNFRNGIAEVKIGREFKYIDTEGNFIDFDNLVKANLNRGS</sequence>
<proteinExistence type="predicted"/>
<dbReference type="OrthoDB" id="210273at2"/>
<dbReference type="AlphaFoldDB" id="A0A6I0EZH6"/>
<dbReference type="SUPFAM" id="SSF69360">
    <property type="entry name" value="Cell wall binding repeat"/>
    <property type="match status" value="1"/>
</dbReference>
<dbReference type="InterPro" id="IPR032774">
    <property type="entry name" value="WG_beta_rep"/>
</dbReference>
<dbReference type="Proteomes" id="UP000468766">
    <property type="component" value="Unassembled WGS sequence"/>
</dbReference>
<evidence type="ECO:0000313" key="2">
    <source>
        <dbReference type="Proteomes" id="UP000468766"/>
    </source>
</evidence>
<accession>A0A6I0EZH6</accession>
<reference evidence="1 2" key="1">
    <citation type="submission" date="2019-10" db="EMBL/GenBank/DDBJ databases">
        <title>Whole-genome sequence of the extremophile Heliorestis acidaminivorans DSM 24790.</title>
        <authorList>
            <person name="Kyndt J.A."/>
            <person name="Meyer T.E."/>
        </authorList>
    </citation>
    <scope>NUCLEOTIDE SEQUENCE [LARGE SCALE GENOMIC DNA]</scope>
    <source>
        <strain evidence="1 2">DSM 24790</strain>
    </source>
</reference>
<organism evidence="1 2">
    <name type="scientific">Heliorestis acidaminivorans</name>
    <dbReference type="NCBI Taxonomy" id="553427"/>
    <lineage>
        <taxon>Bacteria</taxon>
        <taxon>Bacillati</taxon>
        <taxon>Bacillota</taxon>
        <taxon>Clostridia</taxon>
        <taxon>Eubacteriales</taxon>
        <taxon>Heliobacteriaceae</taxon>
        <taxon>Heliorestis</taxon>
    </lineage>
</organism>
<keyword evidence="2" id="KW-1185">Reference proteome</keyword>
<dbReference type="Pfam" id="PF14903">
    <property type="entry name" value="WG_beta_rep"/>
    <property type="match status" value="3"/>
</dbReference>
<name>A0A6I0EZH6_9FIRM</name>
<dbReference type="EMBL" id="WBXO01000004">
    <property type="protein sequence ID" value="KAB2952905.1"/>
    <property type="molecule type" value="Genomic_DNA"/>
</dbReference>
<protein>
    <submittedName>
        <fullName evidence="1">WG repeat-containing protein</fullName>
    </submittedName>
</protein>
<dbReference type="RefSeq" id="WP_151619564.1">
    <property type="nucleotide sequence ID" value="NZ_WBXO01000004.1"/>
</dbReference>
<comment type="caution">
    <text evidence="1">The sequence shown here is derived from an EMBL/GenBank/DDBJ whole genome shotgun (WGS) entry which is preliminary data.</text>
</comment>
<dbReference type="PANTHER" id="PTHR37841:SF1">
    <property type="entry name" value="DUF3298 DOMAIN-CONTAINING PROTEIN"/>
    <property type="match status" value="1"/>
</dbReference>